<dbReference type="InterPro" id="IPR000477">
    <property type="entry name" value="RT_dom"/>
</dbReference>
<sequence>MKCQSGELLHVEFDKMDGLPNVISAILAQKYVRKGYDAYLAYVLDTKVSESKIQSVLVVCEFLVYSQKNYLAYHGIKKWNSLYILSRLNRVTIKNKYPLPRIDDLFDQLKCATIFSNINLRSGYYQLRVKDPDVPKTTFRTSYGHYEFLVMPFSLTNALAMFMYLMNRIFNPYLDRFVVVFIDDILVYSRDKNEHAEHLRIVLQTLREKQLYAKFISDEGVKMDPSKILAIFNWKTPKNLSEVQSFLGLAGYY</sequence>
<keyword evidence="3" id="KW-1185">Reference proteome</keyword>
<dbReference type="PANTHER" id="PTHR24559:SF444">
    <property type="entry name" value="REVERSE TRANSCRIPTASE DOMAIN-CONTAINING PROTEIN"/>
    <property type="match status" value="1"/>
</dbReference>
<dbReference type="InterPro" id="IPR043128">
    <property type="entry name" value="Rev_trsase/Diguanyl_cyclase"/>
</dbReference>
<dbReference type="Gene3D" id="3.30.70.270">
    <property type="match status" value="2"/>
</dbReference>
<dbReference type="PANTHER" id="PTHR24559">
    <property type="entry name" value="TRANSPOSON TY3-I GAG-POL POLYPROTEIN"/>
    <property type="match status" value="1"/>
</dbReference>
<name>A0A5B6UYC5_9ROSI</name>
<dbReference type="InterPro" id="IPR053134">
    <property type="entry name" value="RNA-dir_DNA_polymerase"/>
</dbReference>
<dbReference type="InterPro" id="IPR043502">
    <property type="entry name" value="DNA/RNA_pol_sf"/>
</dbReference>
<comment type="caution">
    <text evidence="2">The sequence shown here is derived from an EMBL/GenBank/DDBJ whole genome shotgun (WGS) entry which is preliminary data.</text>
</comment>
<organism evidence="2 3">
    <name type="scientific">Gossypium australe</name>
    <dbReference type="NCBI Taxonomy" id="47621"/>
    <lineage>
        <taxon>Eukaryota</taxon>
        <taxon>Viridiplantae</taxon>
        <taxon>Streptophyta</taxon>
        <taxon>Embryophyta</taxon>
        <taxon>Tracheophyta</taxon>
        <taxon>Spermatophyta</taxon>
        <taxon>Magnoliopsida</taxon>
        <taxon>eudicotyledons</taxon>
        <taxon>Gunneridae</taxon>
        <taxon>Pentapetalae</taxon>
        <taxon>rosids</taxon>
        <taxon>malvids</taxon>
        <taxon>Malvales</taxon>
        <taxon>Malvaceae</taxon>
        <taxon>Malvoideae</taxon>
        <taxon>Gossypium</taxon>
    </lineage>
</organism>
<evidence type="ECO:0000259" key="1">
    <source>
        <dbReference type="Pfam" id="PF00078"/>
    </source>
</evidence>
<feature type="domain" description="Reverse transcriptase" evidence="1">
    <location>
        <begin position="85"/>
        <end position="212"/>
    </location>
</feature>
<evidence type="ECO:0000313" key="2">
    <source>
        <dbReference type="EMBL" id="KAA3461332.1"/>
    </source>
</evidence>
<dbReference type="GO" id="GO:0003964">
    <property type="term" value="F:RNA-directed DNA polymerase activity"/>
    <property type="evidence" value="ECO:0007669"/>
    <property type="project" value="UniProtKB-KW"/>
</dbReference>
<dbReference type="Gene3D" id="3.10.10.10">
    <property type="entry name" value="HIV Type 1 Reverse Transcriptase, subunit A, domain 1"/>
    <property type="match status" value="1"/>
</dbReference>
<dbReference type="AlphaFoldDB" id="A0A5B6UYC5"/>
<dbReference type="SUPFAM" id="SSF56672">
    <property type="entry name" value="DNA/RNA polymerases"/>
    <property type="match status" value="1"/>
</dbReference>
<dbReference type="CDD" id="cd01647">
    <property type="entry name" value="RT_LTR"/>
    <property type="match status" value="1"/>
</dbReference>
<keyword evidence="2" id="KW-0548">Nucleotidyltransferase</keyword>
<dbReference type="EMBL" id="SMMG02000009">
    <property type="protein sequence ID" value="KAA3461332.1"/>
    <property type="molecule type" value="Genomic_DNA"/>
</dbReference>
<accession>A0A5B6UYC5</accession>
<gene>
    <name evidence="2" type="ORF">EPI10_027908</name>
</gene>
<reference evidence="3" key="1">
    <citation type="journal article" date="2019" name="Plant Biotechnol. J.">
        <title>Genome sequencing of the Australian wild diploid species Gossypium australe highlights disease resistance and delayed gland morphogenesis.</title>
        <authorList>
            <person name="Cai Y."/>
            <person name="Cai X."/>
            <person name="Wang Q."/>
            <person name="Wang P."/>
            <person name="Zhang Y."/>
            <person name="Cai C."/>
            <person name="Xu Y."/>
            <person name="Wang K."/>
            <person name="Zhou Z."/>
            <person name="Wang C."/>
            <person name="Geng S."/>
            <person name="Li B."/>
            <person name="Dong Q."/>
            <person name="Hou Y."/>
            <person name="Wang H."/>
            <person name="Ai P."/>
            <person name="Liu Z."/>
            <person name="Yi F."/>
            <person name="Sun M."/>
            <person name="An G."/>
            <person name="Cheng J."/>
            <person name="Zhang Y."/>
            <person name="Shi Q."/>
            <person name="Xie Y."/>
            <person name="Shi X."/>
            <person name="Chang Y."/>
            <person name="Huang F."/>
            <person name="Chen Y."/>
            <person name="Hong S."/>
            <person name="Mi L."/>
            <person name="Sun Q."/>
            <person name="Zhang L."/>
            <person name="Zhou B."/>
            <person name="Peng R."/>
            <person name="Zhang X."/>
            <person name="Liu F."/>
        </authorList>
    </citation>
    <scope>NUCLEOTIDE SEQUENCE [LARGE SCALE GENOMIC DNA]</scope>
    <source>
        <strain evidence="3">cv. PA1801</strain>
    </source>
</reference>
<proteinExistence type="predicted"/>
<keyword evidence="2" id="KW-0695">RNA-directed DNA polymerase</keyword>
<dbReference type="OrthoDB" id="1747086at2759"/>
<dbReference type="Proteomes" id="UP000325315">
    <property type="component" value="Unassembled WGS sequence"/>
</dbReference>
<keyword evidence="2" id="KW-0808">Transferase</keyword>
<evidence type="ECO:0000313" key="3">
    <source>
        <dbReference type="Proteomes" id="UP000325315"/>
    </source>
</evidence>
<protein>
    <submittedName>
        <fullName evidence="2">RNA-directed DNA polymerase-like protein</fullName>
    </submittedName>
</protein>
<dbReference type="Pfam" id="PF00078">
    <property type="entry name" value="RVT_1"/>
    <property type="match status" value="1"/>
</dbReference>